<feature type="non-terminal residue" evidence="1">
    <location>
        <position position="100"/>
    </location>
</feature>
<evidence type="ECO:0000313" key="1">
    <source>
        <dbReference type="EMBL" id="CAE7591678.1"/>
    </source>
</evidence>
<sequence>VATISAWPALGWVFGGSLLPRSLVRRSAENQDEDSVAVKLYTLEVGRTDHYVWRDKDVFVGIVADAGEWTVDVEAVRAGFDEACETGTAELFSAPLNVIK</sequence>
<accession>A0A812UUM0</accession>
<evidence type="ECO:0000313" key="2">
    <source>
        <dbReference type="Proteomes" id="UP000649617"/>
    </source>
</evidence>
<feature type="non-terminal residue" evidence="1">
    <location>
        <position position="1"/>
    </location>
</feature>
<gene>
    <name evidence="1" type="ORF">SPIL2461_LOCUS15769</name>
</gene>
<organism evidence="1 2">
    <name type="scientific">Symbiodinium pilosum</name>
    <name type="common">Dinoflagellate</name>
    <dbReference type="NCBI Taxonomy" id="2952"/>
    <lineage>
        <taxon>Eukaryota</taxon>
        <taxon>Sar</taxon>
        <taxon>Alveolata</taxon>
        <taxon>Dinophyceae</taxon>
        <taxon>Suessiales</taxon>
        <taxon>Symbiodiniaceae</taxon>
        <taxon>Symbiodinium</taxon>
    </lineage>
</organism>
<dbReference type="EMBL" id="CAJNIZ010039557">
    <property type="protein sequence ID" value="CAE7591678.1"/>
    <property type="molecule type" value="Genomic_DNA"/>
</dbReference>
<keyword evidence="2" id="KW-1185">Reference proteome</keyword>
<protein>
    <submittedName>
        <fullName evidence="1">Uncharacterized protein</fullName>
    </submittedName>
</protein>
<dbReference type="OrthoDB" id="441996at2759"/>
<proteinExistence type="predicted"/>
<name>A0A812UUM0_SYMPI</name>
<dbReference type="AlphaFoldDB" id="A0A812UUM0"/>
<reference evidence="1" key="1">
    <citation type="submission" date="2021-02" db="EMBL/GenBank/DDBJ databases">
        <authorList>
            <person name="Dougan E. K."/>
            <person name="Rhodes N."/>
            <person name="Thang M."/>
            <person name="Chan C."/>
        </authorList>
    </citation>
    <scope>NUCLEOTIDE SEQUENCE</scope>
</reference>
<comment type="caution">
    <text evidence="1">The sequence shown here is derived from an EMBL/GenBank/DDBJ whole genome shotgun (WGS) entry which is preliminary data.</text>
</comment>
<dbReference type="Proteomes" id="UP000649617">
    <property type="component" value="Unassembled WGS sequence"/>
</dbReference>